<dbReference type="AlphaFoldDB" id="D7TSG7"/>
<dbReference type="InParanoid" id="D7TSG7"/>
<evidence type="ECO:0000313" key="2">
    <source>
        <dbReference type="EMBL" id="CBI33439.3"/>
    </source>
</evidence>
<proteinExistence type="predicted"/>
<dbReference type="HOGENOM" id="CLU_2946384_0_0_1"/>
<dbReference type="Proteomes" id="UP000009183">
    <property type="component" value="Unassembled WGS sequence, unordered"/>
</dbReference>
<keyword evidence="1" id="KW-1133">Transmembrane helix</keyword>
<keyword evidence="1" id="KW-0812">Transmembrane</keyword>
<keyword evidence="1" id="KW-0472">Membrane</keyword>
<gene>
    <name evidence="2" type="ORF">VIT_00s0332g00080</name>
</gene>
<evidence type="ECO:0000313" key="3">
    <source>
        <dbReference type="Proteomes" id="UP000009183"/>
    </source>
</evidence>
<dbReference type="EMBL" id="FN596244">
    <property type="protein sequence ID" value="CBI33439.3"/>
    <property type="molecule type" value="Genomic_DNA"/>
</dbReference>
<organism evidence="2 3">
    <name type="scientific">Vitis vinifera</name>
    <name type="common">Grape</name>
    <dbReference type="NCBI Taxonomy" id="29760"/>
    <lineage>
        <taxon>Eukaryota</taxon>
        <taxon>Viridiplantae</taxon>
        <taxon>Streptophyta</taxon>
        <taxon>Embryophyta</taxon>
        <taxon>Tracheophyta</taxon>
        <taxon>Spermatophyta</taxon>
        <taxon>Magnoliopsida</taxon>
        <taxon>eudicotyledons</taxon>
        <taxon>Gunneridae</taxon>
        <taxon>Pentapetalae</taxon>
        <taxon>rosids</taxon>
        <taxon>Vitales</taxon>
        <taxon>Vitaceae</taxon>
        <taxon>Viteae</taxon>
        <taxon>Vitis</taxon>
    </lineage>
</organism>
<protein>
    <submittedName>
        <fullName evidence="2">Uncharacterized protein</fullName>
    </submittedName>
</protein>
<accession>D7TSG7</accession>
<name>D7TSG7_VITVI</name>
<evidence type="ECO:0000256" key="1">
    <source>
        <dbReference type="SAM" id="Phobius"/>
    </source>
</evidence>
<reference evidence="2" key="1">
    <citation type="submission" date="2011-05" db="EMBL/GenBank/DDBJ databases">
        <title>High quality assembly and annotation of grapevine genome.</title>
        <authorList>
            <person name="Vitulo N."/>
            <person name="Olivier J."/>
            <person name="Forcato C."/>
            <person name="Albiero A."/>
            <person name="D'Angelo M."/>
            <person name="Zimbello R."/>
            <person name="Schiavon R."/>
            <person name="Rigobello C."/>
            <person name="Policriti A."/>
            <person name="Clepet C."/>
            <person name="Casagrande A."/>
            <person name="Choisne N."/>
            <person name="Vezzi A."/>
            <person name="Hugueney P."/>
            <person name="Horner D."/>
            <person name="Mica E."/>
            <person name="Cattonaro F."/>
            <person name="Del Fabbro C."/>
            <person name="Alaux M."/>
            <person name="Di Gaspero G."/>
            <person name="Scalabrin S."/>
            <person name="Pesole G."/>
            <person name="Delledonne M."/>
            <person name="Pezzotti M."/>
            <person name="Pe E.M."/>
            <person name="Caboche M."/>
            <person name="Adam-Blondon A.-F."/>
            <person name="Weissenbach J."/>
            <person name="Quetier F."/>
            <person name="Wincker P."/>
            <person name="Morgante M."/>
            <person name="Valle G."/>
        </authorList>
    </citation>
    <scope>NUCLEOTIDE SEQUENCE</scope>
</reference>
<keyword evidence="3" id="KW-1185">Reference proteome</keyword>
<sequence>MRFLTRERCYRLPRSGSRSNLHLYALVGFRLNLIAYLSGANKRESFRMGSSSDAEPMREG</sequence>
<dbReference type="ExpressionAtlas" id="D7TSG7">
    <property type="expression patterns" value="baseline and differential"/>
</dbReference>
<feature type="transmembrane region" description="Helical" evidence="1">
    <location>
        <begin position="21"/>
        <end position="39"/>
    </location>
</feature>
<dbReference type="PaxDb" id="29760-VIT_00s0332g00080.t01"/>